<proteinExistence type="predicted"/>
<protein>
    <recommendedName>
        <fullName evidence="1">Integrase zinc-binding domain-containing protein</fullName>
    </recommendedName>
</protein>
<dbReference type="Proteomes" id="UP001229421">
    <property type="component" value="Unassembled WGS sequence"/>
</dbReference>
<dbReference type="Gene3D" id="1.10.340.70">
    <property type="match status" value="1"/>
</dbReference>
<reference evidence="2" key="1">
    <citation type="journal article" date="2023" name="bioRxiv">
        <title>Improved chromosome-level genome assembly for marigold (Tagetes erecta).</title>
        <authorList>
            <person name="Jiang F."/>
            <person name="Yuan L."/>
            <person name="Wang S."/>
            <person name="Wang H."/>
            <person name="Xu D."/>
            <person name="Wang A."/>
            <person name="Fan W."/>
        </authorList>
    </citation>
    <scope>NUCLEOTIDE SEQUENCE</scope>
    <source>
        <strain evidence="2">WSJ</strain>
        <tissue evidence="2">Leaf</tissue>
    </source>
</reference>
<organism evidence="2 3">
    <name type="scientific">Tagetes erecta</name>
    <name type="common">African marigold</name>
    <dbReference type="NCBI Taxonomy" id="13708"/>
    <lineage>
        <taxon>Eukaryota</taxon>
        <taxon>Viridiplantae</taxon>
        <taxon>Streptophyta</taxon>
        <taxon>Embryophyta</taxon>
        <taxon>Tracheophyta</taxon>
        <taxon>Spermatophyta</taxon>
        <taxon>Magnoliopsida</taxon>
        <taxon>eudicotyledons</taxon>
        <taxon>Gunneridae</taxon>
        <taxon>Pentapetalae</taxon>
        <taxon>asterids</taxon>
        <taxon>campanulids</taxon>
        <taxon>Asterales</taxon>
        <taxon>Asteraceae</taxon>
        <taxon>Asteroideae</taxon>
        <taxon>Heliantheae alliance</taxon>
        <taxon>Tageteae</taxon>
        <taxon>Tagetes</taxon>
    </lineage>
</organism>
<gene>
    <name evidence="2" type="ORF">QVD17_28614</name>
</gene>
<evidence type="ECO:0000313" key="2">
    <source>
        <dbReference type="EMBL" id="KAK1419447.1"/>
    </source>
</evidence>
<evidence type="ECO:0000259" key="1">
    <source>
        <dbReference type="Pfam" id="PF17921"/>
    </source>
</evidence>
<comment type="caution">
    <text evidence="2">The sequence shown here is derived from an EMBL/GenBank/DDBJ whole genome shotgun (WGS) entry which is preliminary data.</text>
</comment>
<dbReference type="InterPro" id="IPR041588">
    <property type="entry name" value="Integrase_H2C2"/>
</dbReference>
<sequence>MRQRRWVELLNDYDCEIRYHPGKANVVADALSRKEHVVLHCVTVQSDLKSLILHAQNTSINEGNMYSEMSCGAETQLVTKSDNLLYFMDRLWIPDRDNIRTIILDEAHKSRYSIHPGSNKMYMDLRKQYWWPGMKKDIALYVSKCLTCSKVKAEHQRPSGLLVQPEIFPCGSGKVYLWISSRNCLQPLVVVIVSGSLLIV</sequence>
<accession>A0AAD8NSC0</accession>
<feature type="domain" description="Integrase zinc-binding" evidence="1">
    <location>
        <begin position="99"/>
        <end position="153"/>
    </location>
</feature>
<name>A0AAD8NSC0_TARER</name>
<dbReference type="PANTHER" id="PTHR37984">
    <property type="entry name" value="PROTEIN CBG26694"/>
    <property type="match status" value="1"/>
</dbReference>
<dbReference type="Pfam" id="PF17921">
    <property type="entry name" value="Integrase_H2C2"/>
    <property type="match status" value="1"/>
</dbReference>
<keyword evidence="3" id="KW-1185">Reference proteome</keyword>
<dbReference type="EMBL" id="JAUHHV010000007">
    <property type="protein sequence ID" value="KAK1419447.1"/>
    <property type="molecule type" value="Genomic_DNA"/>
</dbReference>
<dbReference type="InterPro" id="IPR050951">
    <property type="entry name" value="Retrovirus_Pol_polyprotein"/>
</dbReference>
<evidence type="ECO:0000313" key="3">
    <source>
        <dbReference type="Proteomes" id="UP001229421"/>
    </source>
</evidence>
<dbReference type="AlphaFoldDB" id="A0AAD8NSC0"/>
<dbReference type="PANTHER" id="PTHR37984:SF5">
    <property type="entry name" value="PROTEIN NYNRIN-LIKE"/>
    <property type="match status" value="1"/>
</dbReference>